<reference evidence="2" key="1">
    <citation type="journal article" date="2024" name="Proc. Natl. Acad. Sci. U.S.A.">
        <title>Extraordinary preservation of gene collinearity over three hundred million years revealed in homosporous lycophytes.</title>
        <authorList>
            <person name="Li C."/>
            <person name="Wickell D."/>
            <person name="Kuo L.Y."/>
            <person name="Chen X."/>
            <person name="Nie B."/>
            <person name="Liao X."/>
            <person name="Peng D."/>
            <person name="Ji J."/>
            <person name="Jenkins J."/>
            <person name="Williams M."/>
            <person name="Shu S."/>
            <person name="Plott C."/>
            <person name="Barry K."/>
            <person name="Rajasekar S."/>
            <person name="Grimwood J."/>
            <person name="Han X."/>
            <person name="Sun S."/>
            <person name="Hou Z."/>
            <person name="He W."/>
            <person name="Dai G."/>
            <person name="Sun C."/>
            <person name="Schmutz J."/>
            <person name="Leebens-Mack J.H."/>
            <person name="Li F.W."/>
            <person name="Wang L."/>
        </authorList>
    </citation>
    <scope>NUCLEOTIDE SEQUENCE [LARGE SCALE GENOMIC DNA]</scope>
    <source>
        <strain evidence="2">cv. PW_Plant_1</strain>
    </source>
</reference>
<proteinExistence type="predicted"/>
<gene>
    <name evidence="1" type="ORF">O6H91_07G065200</name>
</gene>
<name>A0ACC2D637_DIPCM</name>
<evidence type="ECO:0000313" key="1">
    <source>
        <dbReference type="EMBL" id="KAJ7549726.1"/>
    </source>
</evidence>
<dbReference type="EMBL" id="CM055098">
    <property type="protein sequence ID" value="KAJ7549726.1"/>
    <property type="molecule type" value="Genomic_DNA"/>
</dbReference>
<comment type="caution">
    <text evidence="1">The sequence shown here is derived from an EMBL/GenBank/DDBJ whole genome shotgun (WGS) entry which is preliminary data.</text>
</comment>
<keyword evidence="2" id="KW-1185">Reference proteome</keyword>
<evidence type="ECO:0000313" key="2">
    <source>
        <dbReference type="Proteomes" id="UP001162992"/>
    </source>
</evidence>
<organism evidence="1 2">
    <name type="scientific">Diphasiastrum complanatum</name>
    <name type="common">Issler's clubmoss</name>
    <name type="synonym">Lycopodium complanatum</name>
    <dbReference type="NCBI Taxonomy" id="34168"/>
    <lineage>
        <taxon>Eukaryota</taxon>
        <taxon>Viridiplantae</taxon>
        <taxon>Streptophyta</taxon>
        <taxon>Embryophyta</taxon>
        <taxon>Tracheophyta</taxon>
        <taxon>Lycopodiopsida</taxon>
        <taxon>Lycopodiales</taxon>
        <taxon>Lycopodiaceae</taxon>
        <taxon>Lycopodioideae</taxon>
        <taxon>Diphasiastrum</taxon>
    </lineage>
</organism>
<accession>A0ACC2D637</accession>
<sequence>MADFSTSMRTALCVSICPRRRLITLLRQLRCRIIAFAALIDAQYHLAACSIGSDCHLFEAMSALSIIYPQQESLEGLGLWRHATATKSVAMEINSSMSENICNEETSFPENDPFVKVRKPYTISKQRERWTEEEHETFLEALKLYGRAWRRIEEKIGTKTAVQIRSHAQKFFSKVERDQSSGGNCIKLGEDIDIPPPRPKRKPTHPYPRKAPPTAPNIGRPQQSTIAITAPECSLLKDSELLNSAMASSTSDQHHLKASGGCLPHHKAYGTGQKLAEGMKRKVDVEPQTKGTIKLFGQTMQVDAPPITCKGAQITSIKSESEIPESVVSINFETADEIESRKCSSRDESGIKPKLVTRSASRGSNLSTLESSISSMDQNEESCPSKTLHKSRSKYNPDTHAFGYMDNEESAQRSNCSAYQLESFPTQAQSHNCSAAFLQDTGALSYGGCYVAAPDHVVASVGEQIHPLAVPLQLWQTMGRQNSAAGLTSHATYWPMMMPNPATATPVSALPALNSSEAVDDQGSVSVTAATIAAASAWWALQGAIPPGVTIVPSMQPSAYIASAPNYSSCSSQFAGRVLEDHDSEKRKIMVNMELNFRSASKDEDSKEHRHIFGDDLNQPREKLQMGPIHPSKRFKTIRTTNHCLPCGSPLTDMEGSTPARCFTSTAADTAYQRSPALAMLSRHEDENFTIPNSVYSQDNEEDAIASTVLKKLSTSGSNSYLLQQYSDTCEGKSVRNLLDLVEGTYDDAPNLSGEVRLSSDRGGPSSNSSACGNSRCSATSFPTSDSGSDDEAEVGNN</sequence>
<protein>
    <submittedName>
        <fullName evidence="1">Uncharacterized protein</fullName>
    </submittedName>
</protein>
<dbReference type="Proteomes" id="UP001162992">
    <property type="component" value="Chromosome 7"/>
</dbReference>